<protein>
    <recommendedName>
        <fullName evidence="2">histidine kinase</fullName>
        <ecNumber evidence="2">2.7.13.3</ecNumber>
    </recommendedName>
</protein>
<dbReference type="InterPro" id="IPR003594">
    <property type="entry name" value="HATPase_dom"/>
</dbReference>
<dbReference type="Pfam" id="PF02518">
    <property type="entry name" value="HATPase_c"/>
    <property type="match status" value="1"/>
</dbReference>
<dbReference type="PRINTS" id="PR00344">
    <property type="entry name" value="BCTRLSENSOR"/>
</dbReference>
<dbReference type="RefSeq" id="WP_330930811.1">
    <property type="nucleotide sequence ID" value="NZ_CP119075.1"/>
</dbReference>
<proteinExistence type="predicted"/>
<evidence type="ECO:0000256" key="4">
    <source>
        <dbReference type="PROSITE-ProRule" id="PRU00169"/>
    </source>
</evidence>
<evidence type="ECO:0000256" key="2">
    <source>
        <dbReference type="ARBA" id="ARBA00012438"/>
    </source>
</evidence>
<dbReference type="Gene3D" id="3.40.50.2300">
    <property type="match status" value="1"/>
</dbReference>
<dbReference type="EMBL" id="CP119075">
    <property type="protein sequence ID" value="WED64557.1"/>
    <property type="molecule type" value="Genomic_DNA"/>
</dbReference>
<dbReference type="PROSITE" id="PS50110">
    <property type="entry name" value="RESPONSE_REGULATORY"/>
    <property type="match status" value="1"/>
</dbReference>
<dbReference type="InterPro" id="IPR004358">
    <property type="entry name" value="Sig_transdc_His_kin-like_C"/>
</dbReference>
<dbReference type="Gene3D" id="1.10.287.130">
    <property type="match status" value="1"/>
</dbReference>
<dbReference type="SUPFAM" id="SSF47384">
    <property type="entry name" value="Homodimeric domain of signal transducing histidine kinase"/>
    <property type="match status" value="1"/>
</dbReference>
<name>A0AAE9ZUX3_9BACT</name>
<dbReference type="CDD" id="cd00082">
    <property type="entry name" value="HisKA"/>
    <property type="match status" value="1"/>
</dbReference>
<keyword evidence="6" id="KW-0812">Transmembrane</keyword>
<evidence type="ECO:0000313" key="10">
    <source>
        <dbReference type="Proteomes" id="UP001218638"/>
    </source>
</evidence>
<keyword evidence="5" id="KW-0175">Coiled coil</keyword>
<dbReference type="EC" id="2.7.13.3" evidence="2"/>
<evidence type="ECO:0000256" key="3">
    <source>
        <dbReference type="ARBA" id="ARBA00022553"/>
    </source>
</evidence>
<dbReference type="Pfam" id="PF00512">
    <property type="entry name" value="HisKA"/>
    <property type="match status" value="1"/>
</dbReference>
<reference evidence="9" key="1">
    <citation type="submission" date="2023-03" db="EMBL/GenBank/DDBJ databases">
        <title>Lomoglobus Profundus gen. nov., sp. nov., a novel member of the phylum Verrucomicrobia, isolated from deep-marine sediment of South China Sea.</title>
        <authorList>
            <person name="Ahmad T."/>
            <person name="Ishaq S.E."/>
            <person name="Wang F."/>
        </authorList>
    </citation>
    <scope>NUCLEOTIDE SEQUENCE</scope>
    <source>
        <strain evidence="9">LMO-M01</strain>
    </source>
</reference>
<dbReference type="SUPFAM" id="SSF55874">
    <property type="entry name" value="ATPase domain of HSP90 chaperone/DNA topoisomerase II/histidine kinase"/>
    <property type="match status" value="1"/>
</dbReference>
<feature type="coiled-coil region" evidence="5">
    <location>
        <begin position="83"/>
        <end position="117"/>
    </location>
</feature>
<dbReference type="Proteomes" id="UP001218638">
    <property type="component" value="Chromosome"/>
</dbReference>
<dbReference type="PROSITE" id="PS50109">
    <property type="entry name" value="HIS_KIN"/>
    <property type="match status" value="1"/>
</dbReference>
<feature type="transmembrane region" description="Helical" evidence="6">
    <location>
        <begin position="47"/>
        <end position="64"/>
    </location>
</feature>
<sequence length="520" mass="55725">MSSDSSPLPLPPPRPYIALTVGMVAGGSALLMLGVAPLLASSGVARGMMVGGGALVCGVAAAWGTRRVQRRLHAEALELHERLNAQQTRVDETSAQLQRANERVAVLEQKAELLRDLESRLLSQQSTFVRGRMTAGLAHGFNNMLGGIMGYASAVEEVPDLSVTELRHYLSQISSSSQRATLLCHQLLVASSRQSSADDVVHLVRFRQEVLPLLEACIGSGVTLKVEVEHGLPSARADIAGLQMTLANLAFNALESFTGRTGEINLAVSKTSLGVAESRSPFGASPDGGEYLRFTLTDDGSGMDESVRARALEPFFTTKENHLGLGLTAVDRWVRSRQGALVVRPGREKGTVVELYLPAVLSVFGATDSRPAVAGLSETVSTAKSNGLEEPGVNKIRRVLVVDDDPTLREFSTMLMEHAGLTVFVADGGREALKLHETKGPFDLALVDYQMPGLDGVETIAAMRASGATTRFVLMSGSLPKEIPDLEQAGELLDFLPKPFTPSMMRELLLKVFGEMSGRR</sequence>
<dbReference type="KEGG" id="slom:PXH66_19625"/>
<evidence type="ECO:0000313" key="9">
    <source>
        <dbReference type="EMBL" id="WED64557.1"/>
    </source>
</evidence>
<evidence type="ECO:0000256" key="6">
    <source>
        <dbReference type="SAM" id="Phobius"/>
    </source>
</evidence>
<evidence type="ECO:0000256" key="5">
    <source>
        <dbReference type="SAM" id="Coils"/>
    </source>
</evidence>
<feature type="transmembrane region" description="Helical" evidence="6">
    <location>
        <begin position="16"/>
        <end position="40"/>
    </location>
</feature>
<feature type="domain" description="Histidine kinase" evidence="7">
    <location>
        <begin position="136"/>
        <end position="361"/>
    </location>
</feature>
<evidence type="ECO:0000256" key="1">
    <source>
        <dbReference type="ARBA" id="ARBA00000085"/>
    </source>
</evidence>
<dbReference type="InterPro" id="IPR003661">
    <property type="entry name" value="HisK_dim/P_dom"/>
</dbReference>
<feature type="domain" description="Response regulatory" evidence="8">
    <location>
        <begin position="398"/>
        <end position="513"/>
    </location>
</feature>
<dbReference type="AlphaFoldDB" id="A0AAE9ZUX3"/>
<keyword evidence="6" id="KW-0472">Membrane</keyword>
<dbReference type="InterPro" id="IPR011006">
    <property type="entry name" value="CheY-like_superfamily"/>
</dbReference>
<dbReference type="SMART" id="SM00448">
    <property type="entry name" value="REC"/>
    <property type="match status" value="1"/>
</dbReference>
<dbReference type="PANTHER" id="PTHR43065">
    <property type="entry name" value="SENSOR HISTIDINE KINASE"/>
    <property type="match status" value="1"/>
</dbReference>
<keyword evidence="6" id="KW-1133">Transmembrane helix</keyword>
<dbReference type="CDD" id="cd17546">
    <property type="entry name" value="REC_hyHK_CKI1_RcsC-like"/>
    <property type="match status" value="1"/>
</dbReference>
<dbReference type="Gene3D" id="3.30.565.10">
    <property type="entry name" value="Histidine kinase-like ATPase, C-terminal domain"/>
    <property type="match status" value="1"/>
</dbReference>
<dbReference type="InterPro" id="IPR036097">
    <property type="entry name" value="HisK_dim/P_sf"/>
</dbReference>
<gene>
    <name evidence="9" type="ORF">PXH66_19625</name>
</gene>
<keyword evidence="10" id="KW-1185">Reference proteome</keyword>
<dbReference type="GO" id="GO:0000155">
    <property type="term" value="F:phosphorelay sensor kinase activity"/>
    <property type="evidence" value="ECO:0007669"/>
    <property type="project" value="InterPro"/>
</dbReference>
<organism evidence="9 10">
    <name type="scientific">Synoicihabitans lomoniglobus</name>
    <dbReference type="NCBI Taxonomy" id="2909285"/>
    <lineage>
        <taxon>Bacteria</taxon>
        <taxon>Pseudomonadati</taxon>
        <taxon>Verrucomicrobiota</taxon>
        <taxon>Opitutia</taxon>
        <taxon>Opitutales</taxon>
        <taxon>Opitutaceae</taxon>
        <taxon>Synoicihabitans</taxon>
    </lineage>
</organism>
<feature type="modified residue" description="4-aspartylphosphate" evidence="4">
    <location>
        <position position="448"/>
    </location>
</feature>
<dbReference type="SUPFAM" id="SSF52172">
    <property type="entry name" value="CheY-like"/>
    <property type="match status" value="1"/>
</dbReference>
<evidence type="ECO:0000259" key="7">
    <source>
        <dbReference type="PROSITE" id="PS50109"/>
    </source>
</evidence>
<dbReference type="InterPro" id="IPR036890">
    <property type="entry name" value="HATPase_C_sf"/>
</dbReference>
<evidence type="ECO:0000259" key="8">
    <source>
        <dbReference type="PROSITE" id="PS50110"/>
    </source>
</evidence>
<dbReference type="PANTHER" id="PTHR43065:SF42">
    <property type="entry name" value="TWO-COMPONENT SENSOR PPRA"/>
    <property type="match status" value="1"/>
</dbReference>
<keyword evidence="3 4" id="KW-0597">Phosphoprotein</keyword>
<accession>A0AAE9ZUX3</accession>
<dbReference type="Pfam" id="PF00072">
    <property type="entry name" value="Response_reg"/>
    <property type="match status" value="1"/>
</dbReference>
<dbReference type="InterPro" id="IPR005467">
    <property type="entry name" value="His_kinase_dom"/>
</dbReference>
<dbReference type="InterPro" id="IPR001789">
    <property type="entry name" value="Sig_transdc_resp-reg_receiver"/>
</dbReference>
<dbReference type="SMART" id="SM00388">
    <property type="entry name" value="HisKA"/>
    <property type="match status" value="1"/>
</dbReference>
<dbReference type="SMART" id="SM00387">
    <property type="entry name" value="HATPase_c"/>
    <property type="match status" value="1"/>
</dbReference>
<comment type="catalytic activity">
    <reaction evidence="1">
        <text>ATP + protein L-histidine = ADP + protein N-phospho-L-histidine.</text>
        <dbReference type="EC" id="2.7.13.3"/>
    </reaction>
</comment>